<evidence type="ECO:0000313" key="5">
    <source>
        <dbReference type="EMBL" id="KAG7506218.1"/>
    </source>
</evidence>
<comment type="caution">
    <text evidence="5">The sequence shown here is derived from an EMBL/GenBank/DDBJ whole genome shotgun (WGS) entry which is preliminary data.</text>
</comment>
<dbReference type="PROSITE" id="PS51720">
    <property type="entry name" value="G_AIG1"/>
    <property type="match status" value="1"/>
</dbReference>
<proteinExistence type="predicted"/>
<reference evidence="5 6" key="1">
    <citation type="journal article" date="2021" name="Sci. Rep.">
        <title>Chromosome anchoring in Senegalese sole (Solea senegalensis) reveals sex-associated markers and genome rearrangements in flatfish.</title>
        <authorList>
            <person name="Guerrero-Cozar I."/>
            <person name="Gomez-Garrido J."/>
            <person name="Berbel C."/>
            <person name="Martinez-Blanch J.F."/>
            <person name="Alioto T."/>
            <person name="Claros M.G."/>
            <person name="Gagnaire P.A."/>
            <person name="Manchado M."/>
        </authorList>
    </citation>
    <scope>NUCLEOTIDE SEQUENCE [LARGE SCALE GENOMIC DNA]</scope>
    <source>
        <strain evidence="5">Sse05_10M</strain>
    </source>
</reference>
<evidence type="ECO:0000313" key="6">
    <source>
        <dbReference type="Proteomes" id="UP000693946"/>
    </source>
</evidence>
<keyword evidence="6" id="KW-1185">Reference proteome</keyword>
<dbReference type="FunFam" id="3.40.50.300:FF:003244">
    <property type="entry name" value="Si:dkey-120c6.5"/>
    <property type="match status" value="1"/>
</dbReference>
<accession>A0AAV6RNH0</accession>
<name>A0AAV6RNH0_SOLSE</name>
<dbReference type="Proteomes" id="UP000693946">
    <property type="component" value="Linkage Group LG19"/>
</dbReference>
<dbReference type="GO" id="GO:0005525">
    <property type="term" value="F:GTP binding"/>
    <property type="evidence" value="ECO:0007669"/>
    <property type="project" value="UniProtKB-KW"/>
</dbReference>
<organism evidence="5 6">
    <name type="scientific">Solea senegalensis</name>
    <name type="common">Senegalese sole</name>
    <dbReference type="NCBI Taxonomy" id="28829"/>
    <lineage>
        <taxon>Eukaryota</taxon>
        <taxon>Metazoa</taxon>
        <taxon>Chordata</taxon>
        <taxon>Craniata</taxon>
        <taxon>Vertebrata</taxon>
        <taxon>Euteleostomi</taxon>
        <taxon>Actinopterygii</taxon>
        <taxon>Neopterygii</taxon>
        <taxon>Teleostei</taxon>
        <taxon>Neoteleostei</taxon>
        <taxon>Acanthomorphata</taxon>
        <taxon>Carangaria</taxon>
        <taxon>Pleuronectiformes</taxon>
        <taxon>Pleuronectoidei</taxon>
        <taxon>Soleidae</taxon>
        <taxon>Solea</taxon>
    </lineage>
</organism>
<dbReference type="Pfam" id="PF04548">
    <property type="entry name" value="AIG1"/>
    <property type="match status" value="1"/>
</dbReference>
<dbReference type="EMBL" id="JAGKHQ010000011">
    <property type="protein sequence ID" value="KAG7506218.1"/>
    <property type="molecule type" value="Genomic_DNA"/>
</dbReference>
<feature type="region of interest" description="Disordered" evidence="3">
    <location>
        <begin position="457"/>
        <end position="482"/>
    </location>
</feature>
<evidence type="ECO:0000256" key="3">
    <source>
        <dbReference type="SAM" id="MobiDB-lite"/>
    </source>
</evidence>
<dbReference type="PANTHER" id="PTHR10903:SF177">
    <property type="entry name" value="GTPASE IMAP FAMILY MEMBER 4-LIKE-RELATED"/>
    <property type="match status" value="1"/>
</dbReference>
<sequence length="679" mass="77193">MDKRKKGSTELRLMVVGSSGPSQFQLTNAILGREEFPKDIASISGSMKNSGELAGRRVAVVNGPSIYEKDISQAKRKMELRRSKCLCIPGPHAFLVAFDIENISPNDIKTPRLMKERFGCHCLRHCMVLLATEGHLEDAVLEDKVLKTNWHLKELIQKYGGRFHTFSKNWRDRSRDQALLQKIEWLVASLGGGCFSSRTFQTAEDYVKKEEKKLRKQRAAEIEKAWNEMEKQYIAEELYHQKDAYTTSVGAEIRAKAEMDNEWLRTSLARGLGTGFIVGAVLGALVGSIEGPGGMVLYGIIGGAVGGSAGGTAQLLDHDDETLTFYLSRDRLQCRPDKNNWCREWPPPSASSPRSTFCALYKYRKNRPQKPPDEEKVIDVEQMIQERLQKIERLKYSLELQKSSYLREVRDSQKVFSALVNAMEKSHKAVVAAIEERQIEEEKRVETLVKELEQEVQELRKETTESDHQVPENADQSDDTKQVPLSTLSTFSISDMKDWSKVIIETDPCIGVTRRALSDMMDMIKQEVNRLSKSELKRTEKYTVDINLSAKTAHPFLSVSDDRKQWLWSRNQRRWECLWTTQRAVCLSTAQNLVSIFTHSRIPSLTSFIHSSVQVVYMVVKMLLPSSSLLAFVVSEHQNQDAIHNFKHLQLINTNKGPVTISSEPRGPERIHCISSEDT</sequence>
<feature type="compositionally biased region" description="Basic and acidic residues" evidence="3">
    <location>
        <begin position="457"/>
        <end position="470"/>
    </location>
</feature>
<dbReference type="InterPro" id="IPR045058">
    <property type="entry name" value="GIMA/IAN/Toc"/>
</dbReference>
<gene>
    <name evidence="5" type="ORF">JOB18_049379</name>
</gene>
<dbReference type="AlphaFoldDB" id="A0AAV6RNH0"/>
<protein>
    <submittedName>
        <fullName evidence="5">GTPase IMAP family member 1-like</fullName>
    </submittedName>
</protein>
<feature type="domain" description="AIG1-type G" evidence="4">
    <location>
        <begin position="8"/>
        <end position="204"/>
    </location>
</feature>
<dbReference type="InterPro" id="IPR058030">
    <property type="entry name" value="TRIM8/14/16/25/29/45/65_CC"/>
</dbReference>
<dbReference type="Pfam" id="PF25600">
    <property type="entry name" value="TRIM_CC"/>
    <property type="match status" value="1"/>
</dbReference>
<evidence type="ECO:0000256" key="2">
    <source>
        <dbReference type="ARBA" id="ARBA00023134"/>
    </source>
</evidence>
<keyword evidence="2" id="KW-0342">GTP-binding</keyword>
<evidence type="ECO:0000259" key="4">
    <source>
        <dbReference type="PROSITE" id="PS51720"/>
    </source>
</evidence>
<dbReference type="InterPro" id="IPR006703">
    <property type="entry name" value="G_AIG1"/>
</dbReference>
<keyword evidence="1" id="KW-0547">Nucleotide-binding</keyword>
<dbReference type="PANTHER" id="PTHR10903">
    <property type="entry name" value="GTPASE, IMAP FAMILY MEMBER-RELATED"/>
    <property type="match status" value="1"/>
</dbReference>
<evidence type="ECO:0000256" key="1">
    <source>
        <dbReference type="ARBA" id="ARBA00022741"/>
    </source>
</evidence>